<dbReference type="SUPFAM" id="SSF52540">
    <property type="entry name" value="P-loop containing nucleoside triphosphate hydrolases"/>
    <property type="match status" value="1"/>
</dbReference>
<reference evidence="5 6" key="1">
    <citation type="journal article" date="2016" name="Nat. Commun.">
        <title>Thousands of microbial genomes shed light on interconnected biogeochemical processes in an aquifer system.</title>
        <authorList>
            <person name="Anantharaman K."/>
            <person name="Brown C.T."/>
            <person name="Hug L.A."/>
            <person name="Sharon I."/>
            <person name="Castelle C.J."/>
            <person name="Probst A.J."/>
            <person name="Thomas B.C."/>
            <person name="Singh A."/>
            <person name="Wilkins M.J."/>
            <person name="Karaoz U."/>
            <person name="Brodie E.L."/>
            <person name="Williams K.H."/>
            <person name="Hubbard S.S."/>
            <person name="Banfield J.F."/>
        </authorList>
    </citation>
    <scope>NUCLEOTIDE SEQUENCE [LARGE SCALE GENOMIC DNA]</scope>
</reference>
<evidence type="ECO:0000313" key="6">
    <source>
        <dbReference type="Proteomes" id="UP000176952"/>
    </source>
</evidence>
<dbReference type="PROSITE" id="PS50052">
    <property type="entry name" value="GUANYLATE_KINASE_2"/>
    <property type="match status" value="1"/>
</dbReference>
<dbReference type="InterPro" id="IPR008144">
    <property type="entry name" value="Guanylate_kin-like_dom"/>
</dbReference>
<dbReference type="GO" id="GO:0004385">
    <property type="term" value="F:GMP kinase activity"/>
    <property type="evidence" value="ECO:0007669"/>
    <property type="project" value="TreeGrafter"/>
</dbReference>
<dbReference type="EMBL" id="MHKD01000017">
    <property type="protein sequence ID" value="OGY84198.1"/>
    <property type="molecule type" value="Genomic_DNA"/>
</dbReference>
<sequence>MPQQQKIIIISGPSGSGQDSVIAGLQPDIDFVKVVTTASRPRRSTEVEGKDYYFISQEEFERKIKAGEMVEWEKQADGQYKGMSHVGVADALKQGKLVLMKLDWKGVQSAKKIYPHVFAIGIQVPDPETARKRLEARAQDAKEVIERRMKAIHDWNYGAYDVVIVNEDNKLDQTIAKVKKHIKNYLAA</sequence>
<dbReference type="CDD" id="cd00071">
    <property type="entry name" value="GMPK"/>
    <property type="match status" value="1"/>
</dbReference>
<dbReference type="GO" id="GO:0005829">
    <property type="term" value="C:cytosol"/>
    <property type="evidence" value="ECO:0007669"/>
    <property type="project" value="TreeGrafter"/>
</dbReference>
<evidence type="ECO:0000313" key="5">
    <source>
        <dbReference type="EMBL" id="OGY84198.1"/>
    </source>
</evidence>
<comment type="caution">
    <text evidence="5">The sequence shown here is derived from an EMBL/GenBank/DDBJ whole genome shotgun (WGS) entry which is preliminary data.</text>
</comment>
<evidence type="ECO:0000256" key="1">
    <source>
        <dbReference type="ARBA" id="ARBA00005790"/>
    </source>
</evidence>
<keyword evidence="3" id="KW-0418">Kinase</keyword>
<evidence type="ECO:0000259" key="4">
    <source>
        <dbReference type="PROSITE" id="PS50052"/>
    </source>
</evidence>
<accession>A0A1G2B4T9</accession>
<gene>
    <name evidence="5" type="ORF">A3F54_03820</name>
</gene>
<protein>
    <recommendedName>
        <fullName evidence="4">Guanylate kinase-like domain-containing protein</fullName>
    </recommendedName>
</protein>
<dbReference type="Pfam" id="PF00625">
    <property type="entry name" value="Guanylate_kin"/>
    <property type="match status" value="1"/>
</dbReference>
<evidence type="ECO:0000256" key="3">
    <source>
        <dbReference type="ARBA" id="ARBA00022777"/>
    </source>
</evidence>
<dbReference type="PANTHER" id="PTHR23117">
    <property type="entry name" value="GUANYLATE KINASE-RELATED"/>
    <property type="match status" value="1"/>
</dbReference>
<dbReference type="SMART" id="SM00072">
    <property type="entry name" value="GuKc"/>
    <property type="match status" value="1"/>
</dbReference>
<dbReference type="InterPro" id="IPR008145">
    <property type="entry name" value="GK/Ca_channel_bsu"/>
</dbReference>
<name>A0A1G2B4T9_9BACT</name>
<dbReference type="AlphaFoldDB" id="A0A1G2B4T9"/>
<organism evidence="5 6">
    <name type="scientific">Candidatus Kerfeldbacteria bacterium RIFCSPHIGHO2_12_FULL_48_17</name>
    <dbReference type="NCBI Taxonomy" id="1798542"/>
    <lineage>
        <taxon>Bacteria</taxon>
        <taxon>Candidatus Kerfeldiibacteriota</taxon>
    </lineage>
</organism>
<dbReference type="InterPro" id="IPR027417">
    <property type="entry name" value="P-loop_NTPase"/>
</dbReference>
<dbReference type="STRING" id="1798542.A3F54_03820"/>
<feature type="domain" description="Guanylate kinase-like" evidence="4">
    <location>
        <begin position="5"/>
        <end position="183"/>
    </location>
</feature>
<dbReference type="PANTHER" id="PTHR23117:SF13">
    <property type="entry name" value="GUANYLATE KINASE"/>
    <property type="match status" value="1"/>
</dbReference>
<comment type="similarity">
    <text evidence="1">Belongs to the guanylate kinase family.</text>
</comment>
<dbReference type="Proteomes" id="UP000176952">
    <property type="component" value="Unassembled WGS sequence"/>
</dbReference>
<dbReference type="Gene3D" id="3.40.50.300">
    <property type="entry name" value="P-loop containing nucleotide triphosphate hydrolases"/>
    <property type="match status" value="1"/>
</dbReference>
<keyword evidence="2" id="KW-0808">Transferase</keyword>
<proteinExistence type="inferred from homology"/>
<evidence type="ECO:0000256" key="2">
    <source>
        <dbReference type="ARBA" id="ARBA00022679"/>
    </source>
</evidence>